<dbReference type="InterPro" id="IPR003593">
    <property type="entry name" value="AAA+_ATPase"/>
</dbReference>
<dbReference type="GO" id="GO:0000160">
    <property type="term" value="P:phosphorelay signal transduction system"/>
    <property type="evidence" value="ECO:0007669"/>
    <property type="project" value="InterPro"/>
</dbReference>
<protein>
    <submittedName>
        <fullName evidence="9">Sigma-54-dependent Fis family transcriptional regulator</fullName>
    </submittedName>
</protein>
<name>A0A662D7Y2_UNCAE</name>
<dbReference type="GO" id="GO:0003677">
    <property type="term" value="F:DNA binding"/>
    <property type="evidence" value="ECO:0007669"/>
    <property type="project" value="UniProtKB-KW"/>
</dbReference>
<dbReference type="FunFam" id="3.40.50.300:FF:000006">
    <property type="entry name" value="DNA-binding transcriptional regulator NtrC"/>
    <property type="match status" value="1"/>
</dbReference>
<evidence type="ECO:0000313" key="9">
    <source>
        <dbReference type="EMBL" id="RLE09313.1"/>
    </source>
</evidence>
<comment type="caution">
    <text evidence="9">The sequence shown here is derived from an EMBL/GenBank/DDBJ whole genome shotgun (WGS) entry which is preliminary data.</text>
</comment>
<feature type="non-terminal residue" evidence="9">
    <location>
        <position position="413"/>
    </location>
</feature>
<dbReference type="InterPro" id="IPR058031">
    <property type="entry name" value="AAA_lid_NorR"/>
</dbReference>
<dbReference type="GO" id="GO:0006355">
    <property type="term" value="P:regulation of DNA-templated transcription"/>
    <property type="evidence" value="ECO:0007669"/>
    <property type="project" value="InterPro"/>
</dbReference>
<dbReference type="SMART" id="SM00382">
    <property type="entry name" value="AAA"/>
    <property type="match status" value="1"/>
</dbReference>
<evidence type="ECO:0000256" key="6">
    <source>
        <dbReference type="PROSITE-ProRule" id="PRU00169"/>
    </source>
</evidence>
<dbReference type="PROSITE" id="PS00676">
    <property type="entry name" value="SIGMA54_INTERACT_2"/>
    <property type="match status" value="1"/>
</dbReference>
<dbReference type="PANTHER" id="PTHR32071">
    <property type="entry name" value="TRANSCRIPTIONAL REGULATORY PROTEIN"/>
    <property type="match status" value="1"/>
</dbReference>
<keyword evidence="3" id="KW-0805">Transcription regulation</keyword>
<reference evidence="9 10" key="1">
    <citation type="submission" date="2018-06" db="EMBL/GenBank/DDBJ databases">
        <title>Extensive metabolic versatility and redundancy in microbially diverse, dynamic hydrothermal sediments.</title>
        <authorList>
            <person name="Dombrowski N."/>
            <person name="Teske A."/>
            <person name="Baker B.J."/>
        </authorList>
    </citation>
    <scope>NUCLEOTIDE SEQUENCE [LARGE SCALE GENOMIC DNA]</scope>
    <source>
        <strain evidence="9">B3_G15</strain>
    </source>
</reference>
<evidence type="ECO:0000256" key="1">
    <source>
        <dbReference type="ARBA" id="ARBA00022741"/>
    </source>
</evidence>
<dbReference type="PROSITE" id="PS00675">
    <property type="entry name" value="SIGMA54_INTERACT_1"/>
    <property type="match status" value="1"/>
</dbReference>
<feature type="domain" description="Sigma-54 factor interaction" evidence="7">
    <location>
        <begin position="158"/>
        <end position="381"/>
    </location>
</feature>
<keyword evidence="2" id="KW-0067">ATP-binding</keyword>
<dbReference type="InterPro" id="IPR001789">
    <property type="entry name" value="Sig_transdc_resp-reg_receiver"/>
</dbReference>
<keyword evidence="5" id="KW-0804">Transcription</keyword>
<dbReference type="Pfam" id="PF00158">
    <property type="entry name" value="Sigma54_activat"/>
    <property type="match status" value="1"/>
</dbReference>
<sequence length="413" mass="47309">MIEKLNMGSRVMKNKNPLIYIIEDEEKMREIFRINLSSKYNIKIFKTAEEAFADFKKDRPQLIVTDVKLPGMDGITFMEQIKRIDSTIPFIVFTGYGSIDHAVETMKKGAFDYLVKPIKISQLEQSIKRAISYIEIASIPTRVELEKSFSFEEEGQEFLTWDPSTIQVLQLCKKAARFKSPILITGETGTGKELIARYIHKVSGRKGLFVNLNCASIPRELLEGELFGYKKGSFTGAVKDYEGKIALSDGGTLFLDEIGEMPIEIQAKLLSVLEIPEYYPIGSNVKKRVDLFLLSATNKNLRKMVDEGSFRQDLYYRIAVIPINIPPLRERKADIIPLSEYFLSKHGDNYILSPEAKLELLSYNWPGNVRELKNVIERSILMSDNERVIRKIFFDTDVSYKVAPENEYGYEDI</sequence>
<dbReference type="GO" id="GO:0005524">
    <property type="term" value="F:ATP binding"/>
    <property type="evidence" value="ECO:0007669"/>
    <property type="project" value="UniProtKB-KW"/>
</dbReference>
<dbReference type="InterPro" id="IPR002078">
    <property type="entry name" value="Sigma_54_int"/>
</dbReference>
<accession>A0A662D7Y2</accession>
<evidence type="ECO:0000256" key="3">
    <source>
        <dbReference type="ARBA" id="ARBA00023015"/>
    </source>
</evidence>
<dbReference type="EMBL" id="QMQA01000374">
    <property type="protein sequence ID" value="RLE09313.1"/>
    <property type="molecule type" value="Genomic_DNA"/>
</dbReference>
<gene>
    <name evidence="9" type="ORF">DRJ04_10010</name>
</gene>
<dbReference type="Pfam" id="PF00072">
    <property type="entry name" value="Response_reg"/>
    <property type="match status" value="1"/>
</dbReference>
<dbReference type="PROSITE" id="PS50045">
    <property type="entry name" value="SIGMA54_INTERACT_4"/>
    <property type="match status" value="1"/>
</dbReference>
<dbReference type="InterPro" id="IPR025944">
    <property type="entry name" value="Sigma_54_int_dom_CS"/>
</dbReference>
<keyword evidence="4" id="KW-0238">DNA-binding</keyword>
<evidence type="ECO:0000259" key="7">
    <source>
        <dbReference type="PROSITE" id="PS50045"/>
    </source>
</evidence>
<dbReference type="InterPro" id="IPR025662">
    <property type="entry name" value="Sigma_54_int_dom_ATP-bd_1"/>
</dbReference>
<dbReference type="Gene3D" id="1.10.8.60">
    <property type="match status" value="1"/>
</dbReference>
<evidence type="ECO:0000256" key="5">
    <source>
        <dbReference type="ARBA" id="ARBA00023163"/>
    </source>
</evidence>
<dbReference type="InterPro" id="IPR027417">
    <property type="entry name" value="P-loop_NTPase"/>
</dbReference>
<dbReference type="InterPro" id="IPR025943">
    <property type="entry name" value="Sigma_54_int_dom_ATP-bd_2"/>
</dbReference>
<dbReference type="PROSITE" id="PS50110">
    <property type="entry name" value="RESPONSE_REGULATORY"/>
    <property type="match status" value="1"/>
</dbReference>
<dbReference type="Gene3D" id="3.40.50.300">
    <property type="entry name" value="P-loop containing nucleotide triphosphate hydrolases"/>
    <property type="match status" value="1"/>
</dbReference>
<keyword evidence="6" id="KW-0597">Phosphoprotein</keyword>
<dbReference type="Gene3D" id="3.40.50.2300">
    <property type="match status" value="1"/>
</dbReference>
<dbReference type="SUPFAM" id="SSF52540">
    <property type="entry name" value="P-loop containing nucleoside triphosphate hydrolases"/>
    <property type="match status" value="1"/>
</dbReference>
<proteinExistence type="predicted"/>
<evidence type="ECO:0000256" key="2">
    <source>
        <dbReference type="ARBA" id="ARBA00022840"/>
    </source>
</evidence>
<evidence type="ECO:0000259" key="8">
    <source>
        <dbReference type="PROSITE" id="PS50110"/>
    </source>
</evidence>
<dbReference type="CDD" id="cd00009">
    <property type="entry name" value="AAA"/>
    <property type="match status" value="1"/>
</dbReference>
<dbReference type="Proteomes" id="UP000280417">
    <property type="component" value="Unassembled WGS sequence"/>
</dbReference>
<feature type="domain" description="Response regulatory" evidence="8">
    <location>
        <begin position="18"/>
        <end position="131"/>
    </location>
</feature>
<dbReference type="SMART" id="SM00448">
    <property type="entry name" value="REC"/>
    <property type="match status" value="1"/>
</dbReference>
<evidence type="ECO:0000313" key="10">
    <source>
        <dbReference type="Proteomes" id="UP000280417"/>
    </source>
</evidence>
<feature type="modified residue" description="4-aspartylphosphate" evidence="6">
    <location>
        <position position="66"/>
    </location>
</feature>
<evidence type="ECO:0000256" key="4">
    <source>
        <dbReference type="ARBA" id="ARBA00023125"/>
    </source>
</evidence>
<dbReference type="InterPro" id="IPR011006">
    <property type="entry name" value="CheY-like_superfamily"/>
</dbReference>
<organism evidence="9 10">
    <name type="scientific">Aerophobetes bacterium</name>
    <dbReference type="NCBI Taxonomy" id="2030807"/>
    <lineage>
        <taxon>Bacteria</taxon>
        <taxon>Candidatus Aerophobota</taxon>
    </lineage>
</organism>
<dbReference type="SUPFAM" id="SSF52172">
    <property type="entry name" value="CheY-like"/>
    <property type="match status" value="1"/>
</dbReference>
<keyword evidence="1" id="KW-0547">Nucleotide-binding</keyword>
<dbReference type="AlphaFoldDB" id="A0A662D7Y2"/>
<dbReference type="PROSITE" id="PS00688">
    <property type="entry name" value="SIGMA54_INTERACT_3"/>
    <property type="match status" value="1"/>
</dbReference>
<dbReference type="Pfam" id="PF25601">
    <property type="entry name" value="AAA_lid_14"/>
    <property type="match status" value="1"/>
</dbReference>